<dbReference type="Gene3D" id="2.60.120.10">
    <property type="entry name" value="Jelly Rolls"/>
    <property type="match status" value="1"/>
</dbReference>
<dbReference type="PANTHER" id="PTHR43346:SF1">
    <property type="entry name" value="QUERCETIN 2,3-DIOXYGENASE-RELATED"/>
    <property type="match status" value="1"/>
</dbReference>
<dbReference type="SUPFAM" id="SSF47240">
    <property type="entry name" value="Ferritin-like"/>
    <property type="match status" value="1"/>
</dbReference>
<name>A0A561CZA2_9BACI</name>
<dbReference type="InterPro" id="IPR009078">
    <property type="entry name" value="Ferritin-like_SF"/>
</dbReference>
<dbReference type="InterPro" id="IPR011051">
    <property type="entry name" value="RmlC_Cupin_sf"/>
</dbReference>
<dbReference type="InterPro" id="IPR013096">
    <property type="entry name" value="Cupin_2"/>
</dbReference>
<evidence type="ECO:0000259" key="1">
    <source>
        <dbReference type="Pfam" id="PF07883"/>
    </source>
</evidence>
<proteinExistence type="predicted"/>
<dbReference type="Pfam" id="PF07883">
    <property type="entry name" value="Cupin_2"/>
    <property type="match status" value="1"/>
</dbReference>
<organism evidence="2 3">
    <name type="scientific">Neobacillus bataviensis</name>
    <dbReference type="NCBI Taxonomy" id="220685"/>
    <lineage>
        <taxon>Bacteria</taxon>
        <taxon>Bacillati</taxon>
        <taxon>Bacillota</taxon>
        <taxon>Bacilli</taxon>
        <taxon>Bacillales</taxon>
        <taxon>Bacillaceae</taxon>
        <taxon>Neobacillus</taxon>
    </lineage>
</organism>
<dbReference type="Proteomes" id="UP000319671">
    <property type="component" value="Unassembled WGS sequence"/>
</dbReference>
<evidence type="ECO:0000313" key="2">
    <source>
        <dbReference type="EMBL" id="TWD96402.1"/>
    </source>
</evidence>
<dbReference type="AlphaFoldDB" id="A0A561CZA2"/>
<dbReference type="EMBL" id="VIVN01000011">
    <property type="protein sequence ID" value="TWD96402.1"/>
    <property type="molecule type" value="Genomic_DNA"/>
</dbReference>
<feature type="domain" description="Cupin type-2" evidence="1">
    <location>
        <begin position="204"/>
        <end position="279"/>
    </location>
</feature>
<sequence>MYQGPIAYPYYVNTQTYNSNFIPRTQQGNHQEVCEAILAGIKGKASVIDFYSRLINIAPDLTQKNDILHVLDDEKVHLQQFTNIYFMLTGRQPEYQIEKIPFHSYQEGLKKAYEAELSKYQEYQNNSYLLAQNPLVRDVFLRASTDEMGHAKRVGLLQSFKGQDKMVLKDYGPEPFVVNIEKAAKKNNNYRTALWTGPHLQVTLMSIKVGEDIGLEIHPALDQFLRIEQGQGVVQMGKRKDQLDFVKKVYDNYAIMVPAGTWHNVTNTGTIPLKLYSIYAPPQHPHGTVHVTKSEAMAEE</sequence>
<comment type="caution">
    <text evidence="2">The sequence shown here is derived from an EMBL/GenBank/DDBJ whole genome shotgun (WGS) entry which is preliminary data.</text>
</comment>
<dbReference type="SUPFAM" id="SSF51182">
    <property type="entry name" value="RmlC-like cupins"/>
    <property type="match status" value="1"/>
</dbReference>
<dbReference type="RefSeq" id="WP_144566901.1">
    <property type="nucleotide sequence ID" value="NZ_VIVN01000011.1"/>
</dbReference>
<dbReference type="CDD" id="cd00657">
    <property type="entry name" value="Ferritin_like"/>
    <property type="match status" value="1"/>
</dbReference>
<evidence type="ECO:0000313" key="3">
    <source>
        <dbReference type="Proteomes" id="UP000319671"/>
    </source>
</evidence>
<reference evidence="2 3" key="1">
    <citation type="submission" date="2019-06" db="EMBL/GenBank/DDBJ databases">
        <title>Sorghum-associated microbial communities from plants grown in Nebraska, USA.</title>
        <authorList>
            <person name="Schachtman D."/>
        </authorList>
    </citation>
    <scope>NUCLEOTIDE SEQUENCE [LARGE SCALE GENOMIC DNA]</scope>
    <source>
        <strain evidence="2 3">2482</strain>
    </source>
</reference>
<dbReference type="InterPro" id="IPR014710">
    <property type="entry name" value="RmlC-like_jellyroll"/>
</dbReference>
<dbReference type="CDD" id="cd02223">
    <property type="entry name" value="cupin_Bh2720-like"/>
    <property type="match status" value="1"/>
</dbReference>
<keyword evidence="2" id="KW-0413">Isomerase</keyword>
<dbReference type="PANTHER" id="PTHR43346">
    <property type="entry name" value="LIGAND BINDING DOMAIN PROTEIN, PUTATIVE (AFU_ORTHOLOGUE AFUA_6G14370)-RELATED"/>
    <property type="match status" value="1"/>
</dbReference>
<dbReference type="GO" id="GO:0016853">
    <property type="term" value="F:isomerase activity"/>
    <property type="evidence" value="ECO:0007669"/>
    <property type="project" value="UniProtKB-KW"/>
</dbReference>
<accession>A0A561CZA2</accession>
<keyword evidence="3" id="KW-1185">Reference proteome</keyword>
<dbReference type="InterPro" id="IPR052538">
    <property type="entry name" value="Flavonoid_dioxygenase-like"/>
</dbReference>
<gene>
    <name evidence="2" type="ORF">FB550_11150</name>
</gene>
<protein>
    <submittedName>
        <fullName evidence="2">Mannose-6-phosphate isomerase-like protein (Cupin superfamily)</fullName>
    </submittedName>
</protein>